<feature type="non-terminal residue" evidence="1">
    <location>
        <position position="1"/>
    </location>
</feature>
<dbReference type="EMBL" id="UINC01140959">
    <property type="protein sequence ID" value="SVD28412.1"/>
    <property type="molecule type" value="Genomic_DNA"/>
</dbReference>
<reference evidence="1" key="1">
    <citation type="submission" date="2018-05" db="EMBL/GenBank/DDBJ databases">
        <authorList>
            <person name="Lanie J.A."/>
            <person name="Ng W.-L."/>
            <person name="Kazmierczak K.M."/>
            <person name="Andrzejewski T.M."/>
            <person name="Davidsen T.M."/>
            <person name="Wayne K.J."/>
            <person name="Tettelin H."/>
            <person name="Glass J.I."/>
            <person name="Rusch D."/>
            <person name="Podicherti R."/>
            <person name="Tsui H.-C.T."/>
            <person name="Winkler M.E."/>
        </authorList>
    </citation>
    <scope>NUCLEOTIDE SEQUENCE</scope>
</reference>
<name>A0A382U377_9ZZZZ</name>
<organism evidence="1">
    <name type="scientific">marine metagenome</name>
    <dbReference type="NCBI Taxonomy" id="408172"/>
    <lineage>
        <taxon>unclassified sequences</taxon>
        <taxon>metagenomes</taxon>
        <taxon>ecological metagenomes</taxon>
    </lineage>
</organism>
<proteinExistence type="predicted"/>
<dbReference type="AlphaFoldDB" id="A0A382U377"/>
<gene>
    <name evidence="1" type="ORF">METZ01_LOCUS381266</name>
</gene>
<protein>
    <submittedName>
        <fullName evidence="1">Uncharacterized protein</fullName>
    </submittedName>
</protein>
<accession>A0A382U377</accession>
<sequence>DFLQPTPITRDVHLLLLSYLEVRLQAYDAALQGQAESRPELFELFARKQIEAQQIGRDLEDEAQRLRSQIPAYY</sequence>
<evidence type="ECO:0000313" key="1">
    <source>
        <dbReference type="EMBL" id="SVD28412.1"/>
    </source>
</evidence>